<feature type="transmembrane region" description="Helical" evidence="1">
    <location>
        <begin position="106"/>
        <end position="129"/>
    </location>
</feature>
<feature type="transmembrane region" description="Helical" evidence="1">
    <location>
        <begin position="232"/>
        <end position="256"/>
    </location>
</feature>
<comment type="caution">
    <text evidence="2">The sequence shown here is derived from an EMBL/GenBank/DDBJ whole genome shotgun (WGS) entry which is preliminary data.</text>
</comment>
<dbReference type="EMBL" id="JBHUDJ010000006">
    <property type="protein sequence ID" value="MFD1587781.1"/>
    <property type="molecule type" value="Genomic_DNA"/>
</dbReference>
<dbReference type="AlphaFoldDB" id="A0ABD6CCL8"/>
<sequence length="285" mass="30161">MLLALAQFVSPARMLRAARPLATGGATESAATLALVSVLGFAAVLVATGVLLFYLLRYRNHVLAEPYRERWRYLAVGIGAASVYAVAGLVELLATSEGLVAGARTFRLGATLFFFLFGAVGVRAMYRTATGNDGVLASRDLPTWVLPAVLGTFVFTWWAAYLLGPPLAVALVETVGLAIAVVYTLVCAIATVREQEGTSIAAVTRQFTPALVAFAAVVVAEQSLYYGLGDAVVATSFVLVGRVLAAAFLFATAVAIRQQGGEMSRLYDPTTWRGHEDAQFDSATD</sequence>
<evidence type="ECO:0000313" key="3">
    <source>
        <dbReference type="Proteomes" id="UP001597119"/>
    </source>
</evidence>
<keyword evidence="1" id="KW-0472">Membrane</keyword>
<evidence type="ECO:0000313" key="2">
    <source>
        <dbReference type="EMBL" id="MFD1587781.1"/>
    </source>
</evidence>
<dbReference type="Proteomes" id="UP001597119">
    <property type="component" value="Unassembled WGS sequence"/>
</dbReference>
<feature type="transmembrane region" description="Helical" evidence="1">
    <location>
        <begin position="141"/>
        <end position="161"/>
    </location>
</feature>
<evidence type="ECO:0000256" key="1">
    <source>
        <dbReference type="SAM" id="Phobius"/>
    </source>
</evidence>
<feature type="transmembrane region" description="Helical" evidence="1">
    <location>
        <begin position="167"/>
        <end position="190"/>
    </location>
</feature>
<name>A0ABD6CCL8_9EURY</name>
<gene>
    <name evidence="2" type="ORF">ACFR9U_12365</name>
</gene>
<keyword evidence="1" id="KW-0812">Transmembrane</keyword>
<feature type="transmembrane region" description="Helical" evidence="1">
    <location>
        <begin position="33"/>
        <end position="54"/>
    </location>
</feature>
<reference evidence="2 3" key="1">
    <citation type="journal article" date="2019" name="Int. J. Syst. Evol. Microbiol.">
        <title>The Global Catalogue of Microorganisms (GCM) 10K type strain sequencing project: providing services to taxonomists for standard genome sequencing and annotation.</title>
        <authorList>
            <consortium name="The Broad Institute Genomics Platform"/>
            <consortium name="The Broad Institute Genome Sequencing Center for Infectious Disease"/>
            <person name="Wu L."/>
            <person name="Ma J."/>
        </authorList>
    </citation>
    <scope>NUCLEOTIDE SEQUENCE [LARGE SCALE GENOMIC DNA]</scope>
    <source>
        <strain evidence="2 3">CGMCC 1.12125</strain>
    </source>
</reference>
<protein>
    <submittedName>
        <fullName evidence="2">Uncharacterized protein</fullName>
    </submittedName>
</protein>
<feature type="transmembrane region" description="Helical" evidence="1">
    <location>
        <begin position="74"/>
        <end position="94"/>
    </location>
</feature>
<dbReference type="RefSeq" id="WP_247380665.1">
    <property type="nucleotide sequence ID" value="NZ_JALLGV010000008.1"/>
</dbReference>
<accession>A0ABD6CCL8</accession>
<proteinExistence type="predicted"/>
<organism evidence="2 3">
    <name type="scientific">Halorientalis brevis</name>
    <dbReference type="NCBI Taxonomy" id="1126241"/>
    <lineage>
        <taxon>Archaea</taxon>
        <taxon>Methanobacteriati</taxon>
        <taxon>Methanobacteriota</taxon>
        <taxon>Stenosarchaea group</taxon>
        <taxon>Halobacteria</taxon>
        <taxon>Halobacteriales</taxon>
        <taxon>Haloarculaceae</taxon>
        <taxon>Halorientalis</taxon>
    </lineage>
</organism>
<keyword evidence="3" id="KW-1185">Reference proteome</keyword>
<keyword evidence="1" id="KW-1133">Transmembrane helix</keyword>